<dbReference type="RefSeq" id="XP_040657760.1">
    <property type="nucleotide sequence ID" value="XM_040802727.1"/>
</dbReference>
<evidence type="ECO:0000313" key="4">
    <source>
        <dbReference type="Proteomes" id="UP000076580"/>
    </source>
</evidence>
<dbReference type="PANTHER" id="PTHR34883">
    <property type="entry name" value="SERINE-RICH PROTEIN, PUTATIVE-RELATED-RELATED"/>
    <property type="match status" value="1"/>
</dbReference>
<feature type="chain" id="PRO_5007580727" description="Serine-threonine rich protein" evidence="2">
    <location>
        <begin position="18"/>
        <end position="319"/>
    </location>
</feature>
<evidence type="ECO:0000256" key="2">
    <source>
        <dbReference type="SAM" id="SignalP"/>
    </source>
</evidence>
<dbReference type="EMBL" id="LAYC01000002">
    <property type="protein sequence ID" value="KYK58408.1"/>
    <property type="molecule type" value="Genomic_DNA"/>
</dbReference>
<name>A0A151GMV5_DRECN</name>
<keyword evidence="4" id="KW-1185">Reference proteome</keyword>
<evidence type="ECO:0000256" key="1">
    <source>
        <dbReference type="SAM" id="MobiDB-lite"/>
    </source>
</evidence>
<dbReference type="CDD" id="cd00920">
    <property type="entry name" value="Cupredoxin"/>
    <property type="match status" value="1"/>
</dbReference>
<dbReference type="InterPro" id="IPR008972">
    <property type="entry name" value="Cupredoxin"/>
</dbReference>
<accession>A0A151GMV5</accession>
<dbReference type="Proteomes" id="UP000076580">
    <property type="component" value="Chromosome 02"/>
</dbReference>
<sequence>MKLSTALGLVVAPLAAARQARTGFSPANPVSRLKGVAELNPRKITVIENATKNAISVDSKAEVIIIWANPGNGADTTSLNSAVNAAQSATAVEGKTGTAPAKGSATHTVKVGGPGGLTYQPDQLQNVPVGDMVVFEFLSQNHTVTQSPFDTPCKALPGGMDSGYQPNLNNSVSPPPQVAMQIMTSAPLWFYCRQKGHCGKGMVFSINPTEAKSQAIFQQMAIAQNGTGQASSITGGSTANNPAQRPAGSEMSAAGVAQPTGSLGSGGGEMSPGRGTLNADGSCDCVASCSFGSFPAQNQGLGSIGGMGGSLPMNMAARR</sequence>
<feature type="region of interest" description="Disordered" evidence="1">
    <location>
        <begin position="228"/>
        <end position="273"/>
    </location>
</feature>
<dbReference type="STRING" id="98403.A0A151GMV5"/>
<proteinExistence type="predicted"/>
<feature type="signal peptide" evidence="2">
    <location>
        <begin position="1"/>
        <end position="17"/>
    </location>
</feature>
<evidence type="ECO:0000313" key="3">
    <source>
        <dbReference type="EMBL" id="KYK58408.1"/>
    </source>
</evidence>
<protein>
    <recommendedName>
        <fullName evidence="5">Serine-threonine rich protein</fullName>
    </recommendedName>
</protein>
<evidence type="ECO:0008006" key="5">
    <source>
        <dbReference type="Google" id="ProtNLM"/>
    </source>
</evidence>
<gene>
    <name evidence="3" type="ORF">DCS_05422</name>
</gene>
<keyword evidence="2" id="KW-0732">Signal</keyword>
<dbReference type="AlphaFoldDB" id="A0A151GMV5"/>
<dbReference type="InterPro" id="IPR052953">
    <property type="entry name" value="Ser-rich/MCO-related"/>
</dbReference>
<dbReference type="GeneID" id="63718065"/>
<comment type="caution">
    <text evidence="3">The sequence shown here is derived from an EMBL/GenBank/DDBJ whole genome shotgun (WGS) entry which is preliminary data.</text>
</comment>
<dbReference type="InParanoid" id="A0A151GMV5"/>
<dbReference type="PANTHER" id="PTHR34883:SF4">
    <property type="entry name" value="CUPREDOXIN"/>
    <property type="match status" value="1"/>
</dbReference>
<organism evidence="3 4">
    <name type="scientific">Drechmeria coniospora</name>
    <name type="common">Nematophagous fungus</name>
    <name type="synonym">Meria coniospora</name>
    <dbReference type="NCBI Taxonomy" id="98403"/>
    <lineage>
        <taxon>Eukaryota</taxon>
        <taxon>Fungi</taxon>
        <taxon>Dikarya</taxon>
        <taxon>Ascomycota</taxon>
        <taxon>Pezizomycotina</taxon>
        <taxon>Sordariomycetes</taxon>
        <taxon>Hypocreomycetidae</taxon>
        <taxon>Hypocreales</taxon>
        <taxon>Ophiocordycipitaceae</taxon>
        <taxon>Drechmeria</taxon>
    </lineage>
</organism>
<dbReference type="Gene3D" id="2.60.40.420">
    <property type="entry name" value="Cupredoxins - blue copper proteins"/>
    <property type="match status" value="1"/>
</dbReference>
<feature type="compositionally biased region" description="Polar residues" evidence="1">
    <location>
        <begin position="228"/>
        <end position="243"/>
    </location>
</feature>
<reference evidence="3 4" key="1">
    <citation type="journal article" date="2016" name="Sci. Rep.">
        <title>Insights into Adaptations to a Near-Obligate Nematode Endoparasitic Lifestyle from the Finished Genome of Drechmeria coniospora.</title>
        <authorList>
            <person name="Zhang L."/>
            <person name="Zhou Z."/>
            <person name="Guo Q."/>
            <person name="Fokkens L."/>
            <person name="Miskei M."/>
            <person name="Pocsi I."/>
            <person name="Zhang W."/>
            <person name="Chen M."/>
            <person name="Wang L."/>
            <person name="Sun Y."/>
            <person name="Donzelli B.G."/>
            <person name="Gibson D.M."/>
            <person name="Nelson D.R."/>
            <person name="Luo J.G."/>
            <person name="Rep M."/>
            <person name="Liu H."/>
            <person name="Yang S."/>
            <person name="Wang J."/>
            <person name="Krasnoff S.B."/>
            <person name="Xu Y."/>
            <person name="Molnar I."/>
            <person name="Lin M."/>
        </authorList>
    </citation>
    <scope>NUCLEOTIDE SEQUENCE [LARGE SCALE GENOMIC DNA]</scope>
    <source>
        <strain evidence="3 4">ARSEF 6962</strain>
    </source>
</reference>
<dbReference type="SUPFAM" id="SSF49503">
    <property type="entry name" value="Cupredoxins"/>
    <property type="match status" value="1"/>
</dbReference>